<comment type="caution">
    <text evidence="5">The sequence shown here is derived from an EMBL/GenBank/DDBJ whole genome shotgun (WGS) entry which is preliminary data.</text>
</comment>
<dbReference type="Proteomes" id="UP001403385">
    <property type="component" value="Unassembled WGS sequence"/>
</dbReference>
<dbReference type="InterPro" id="IPR002577">
    <property type="entry name" value="HTH_HxlR"/>
</dbReference>
<proteinExistence type="predicted"/>
<dbReference type="InterPro" id="IPR036388">
    <property type="entry name" value="WH-like_DNA-bd_sf"/>
</dbReference>
<dbReference type="PANTHER" id="PTHR33204:SF29">
    <property type="entry name" value="TRANSCRIPTIONAL REGULATOR"/>
    <property type="match status" value="1"/>
</dbReference>
<protein>
    <submittedName>
        <fullName evidence="5">Helix-turn-helix domain-containing protein</fullName>
    </submittedName>
</protein>
<dbReference type="RefSeq" id="WP_346824459.1">
    <property type="nucleotide sequence ID" value="NZ_JBDKWZ010000025.1"/>
</dbReference>
<feature type="domain" description="HTH hxlR-type" evidence="4">
    <location>
        <begin position="19"/>
        <end position="114"/>
    </location>
</feature>
<dbReference type="Pfam" id="PF01638">
    <property type="entry name" value="HxlR"/>
    <property type="match status" value="1"/>
</dbReference>
<name>A0AAW9S926_9BACT</name>
<reference evidence="5 6" key="1">
    <citation type="submission" date="2024-04" db="EMBL/GenBank/DDBJ databases">
        <title>Novel genus in family Flammeovirgaceae.</title>
        <authorList>
            <person name="Nguyen T.H."/>
            <person name="Vuong T.Q."/>
            <person name="Le H."/>
            <person name="Kim S.-G."/>
        </authorList>
    </citation>
    <scope>NUCLEOTIDE SEQUENCE [LARGE SCALE GENOMIC DNA]</scope>
    <source>
        <strain evidence="5 6">JCM 23209</strain>
    </source>
</reference>
<dbReference type="AlphaFoldDB" id="A0AAW9S926"/>
<accession>A0AAW9S926</accession>
<dbReference type="PROSITE" id="PS51118">
    <property type="entry name" value="HTH_HXLR"/>
    <property type="match status" value="1"/>
</dbReference>
<dbReference type="Gene3D" id="1.10.10.10">
    <property type="entry name" value="Winged helix-like DNA-binding domain superfamily/Winged helix DNA-binding domain"/>
    <property type="match status" value="1"/>
</dbReference>
<evidence type="ECO:0000256" key="3">
    <source>
        <dbReference type="ARBA" id="ARBA00023163"/>
    </source>
</evidence>
<keyword evidence="1" id="KW-0805">Transcription regulation</keyword>
<dbReference type="GO" id="GO:0006355">
    <property type="term" value="P:regulation of DNA-templated transcription"/>
    <property type="evidence" value="ECO:0007669"/>
    <property type="project" value="UniProtKB-ARBA"/>
</dbReference>
<organism evidence="5 6">
    <name type="scientific">Rapidithrix thailandica</name>
    <dbReference type="NCBI Taxonomy" id="413964"/>
    <lineage>
        <taxon>Bacteria</taxon>
        <taxon>Pseudomonadati</taxon>
        <taxon>Bacteroidota</taxon>
        <taxon>Cytophagia</taxon>
        <taxon>Cytophagales</taxon>
        <taxon>Flammeovirgaceae</taxon>
        <taxon>Rapidithrix</taxon>
    </lineage>
</organism>
<evidence type="ECO:0000313" key="5">
    <source>
        <dbReference type="EMBL" id="MEN7551680.1"/>
    </source>
</evidence>
<evidence type="ECO:0000313" key="6">
    <source>
        <dbReference type="Proteomes" id="UP001403385"/>
    </source>
</evidence>
<dbReference type="SUPFAM" id="SSF46785">
    <property type="entry name" value="Winged helix' DNA-binding domain"/>
    <property type="match status" value="1"/>
</dbReference>
<dbReference type="PANTHER" id="PTHR33204">
    <property type="entry name" value="TRANSCRIPTIONAL REGULATOR, MARR FAMILY"/>
    <property type="match status" value="1"/>
</dbReference>
<evidence type="ECO:0000256" key="2">
    <source>
        <dbReference type="ARBA" id="ARBA00023125"/>
    </source>
</evidence>
<sequence>MRKTTSTNYENQVKLEEYCSASKTLSMISGRWKLSLLFALFDQELSYSEFKNTLPGISDRMLSNQLKQLEEDGLLLKHVSKPGVYYTLSDQGKSLKPILLQLSGWGKQNIPPQPL</sequence>
<evidence type="ECO:0000259" key="4">
    <source>
        <dbReference type="PROSITE" id="PS51118"/>
    </source>
</evidence>
<keyword evidence="2" id="KW-0238">DNA-binding</keyword>
<dbReference type="InterPro" id="IPR036390">
    <property type="entry name" value="WH_DNA-bd_sf"/>
</dbReference>
<dbReference type="InterPro" id="IPR011991">
    <property type="entry name" value="ArsR-like_HTH"/>
</dbReference>
<evidence type="ECO:0000256" key="1">
    <source>
        <dbReference type="ARBA" id="ARBA00023015"/>
    </source>
</evidence>
<keyword evidence="6" id="KW-1185">Reference proteome</keyword>
<dbReference type="GO" id="GO:0003677">
    <property type="term" value="F:DNA binding"/>
    <property type="evidence" value="ECO:0007669"/>
    <property type="project" value="UniProtKB-KW"/>
</dbReference>
<keyword evidence="3" id="KW-0804">Transcription</keyword>
<dbReference type="EMBL" id="JBDKWZ010000025">
    <property type="protein sequence ID" value="MEN7551680.1"/>
    <property type="molecule type" value="Genomic_DNA"/>
</dbReference>
<dbReference type="CDD" id="cd00090">
    <property type="entry name" value="HTH_ARSR"/>
    <property type="match status" value="1"/>
</dbReference>
<gene>
    <name evidence="5" type="ORF">AAG747_27440</name>
</gene>